<feature type="region of interest" description="Disordered" evidence="1">
    <location>
        <begin position="1"/>
        <end position="53"/>
    </location>
</feature>
<reference evidence="3 4" key="1">
    <citation type="submission" date="2020-03" db="EMBL/GenBank/DDBJ databases">
        <title>Draft Genome Sequence of Cudoniella acicularis.</title>
        <authorList>
            <person name="Buettner E."/>
            <person name="Kellner H."/>
        </authorList>
    </citation>
    <scope>NUCLEOTIDE SEQUENCE [LARGE SCALE GENOMIC DNA]</scope>
    <source>
        <strain evidence="3 4">DSM 108380</strain>
    </source>
</reference>
<gene>
    <name evidence="3" type="ORF">G7Y89_g10409</name>
</gene>
<dbReference type="AlphaFoldDB" id="A0A8H4RGI1"/>
<protein>
    <recommendedName>
        <fullName evidence="2">Amidase domain-containing protein</fullName>
    </recommendedName>
</protein>
<dbReference type="InterPro" id="IPR036928">
    <property type="entry name" value="AS_sf"/>
</dbReference>
<dbReference type="PANTHER" id="PTHR11895:SF83">
    <property type="entry name" value="AMIDASE"/>
    <property type="match status" value="1"/>
</dbReference>
<evidence type="ECO:0000259" key="2">
    <source>
        <dbReference type="Pfam" id="PF01425"/>
    </source>
</evidence>
<dbReference type="GO" id="GO:0003824">
    <property type="term" value="F:catalytic activity"/>
    <property type="evidence" value="ECO:0007669"/>
    <property type="project" value="InterPro"/>
</dbReference>
<evidence type="ECO:0000313" key="3">
    <source>
        <dbReference type="EMBL" id="KAF4627742.1"/>
    </source>
</evidence>
<dbReference type="PANTHER" id="PTHR11895">
    <property type="entry name" value="TRANSAMIDASE"/>
    <property type="match status" value="1"/>
</dbReference>
<accession>A0A8H4RGI1</accession>
<dbReference type="InterPro" id="IPR000120">
    <property type="entry name" value="Amidase"/>
</dbReference>
<sequence length="211" mass="22285">MAANACSSEPAPPVSATPNIDASEPTQLQLPTTTTATVTKKKDISPSTPTSTLSPQLLYLHLEPNNSKNSTILSPRKGLEDNEGNMWAWKARTEGAPEGPLRGMRMALKDNIVVKDVPMLFGTDIFTNYVPNVDATMVTRLLEAGAIIEGKAVCENLSLCASFISAATRLIENPYADGYSCGGSSSGCGHPVGAGKVDGQLEATREDPSDF</sequence>
<proteinExistence type="predicted"/>
<evidence type="ECO:0000256" key="1">
    <source>
        <dbReference type="SAM" id="MobiDB-lite"/>
    </source>
</evidence>
<dbReference type="Proteomes" id="UP000566819">
    <property type="component" value="Unassembled WGS sequence"/>
</dbReference>
<dbReference type="InterPro" id="IPR023631">
    <property type="entry name" value="Amidase_dom"/>
</dbReference>
<organism evidence="3 4">
    <name type="scientific">Cudoniella acicularis</name>
    <dbReference type="NCBI Taxonomy" id="354080"/>
    <lineage>
        <taxon>Eukaryota</taxon>
        <taxon>Fungi</taxon>
        <taxon>Dikarya</taxon>
        <taxon>Ascomycota</taxon>
        <taxon>Pezizomycotina</taxon>
        <taxon>Leotiomycetes</taxon>
        <taxon>Helotiales</taxon>
        <taxon>Tricladiaceae</taxon>
        <taxon>Cudoniella</taxon>
    </lineage>
</organism>
<evidence type="ECO:0000313" key="4">
    <source>
        <dbReference type="Proteomes" id="UP000566819"/>
    </source>
</evidence>
<feature type="domain" description="Amidase" evidence="2">
    <location>
        <begin position="90"/>
        <end position="197"/>
    </location>
</feature>
<dbReference type="EMBL" id="JAAMPI010000918">
    <property type="protein sequence ID" value="KAF4627742.1"/>
    <property type="molecule type" value="Genomic_DNA"/>
</dbReference>
<name>A0A8H4RGI1_9HELO</name>
<dbReference type="Gene3D" id="3.90.1300.10">
    <property type="entry name" value="Amidase signature (AS) domain"/>
    <property type="match status" value="1"/>
</dbReference>
<comment type="caution">
    <text evidence="3">The sequence shown here is derived from an EMBL/GenBank/DDBJ whole genome shotgun (WGS) entry which is preliminary data.</text>
</comment>
<dbReference type="Pfam" id="PF01425">
    <property type="entry name" value="Amidase"/>
    <property type="match status" value="1"/>
</dbReference>
<dbReference type="SUPFAM" id="SSF75304">
    <property type="entry name" value="Amidase signature (AS) enzymes"/>
    <property type="match status" value="1"/>
</dbReference>
<keyword evidence="4" id="KW-1185">Reference proteome</keyword>
<feature type="compositionally biased region" description="Low complexity" evidence="1">
    <location>
        <begin position="25"/>
        <end position="38"/>
    </location>
</feature>
<dbReference type="OrthoDB" id="1879366at2759"/>